<gene>
    <name evidence="2" type="ORF">CEP52_015305</name>
</gene>
<feature type="region of interest" description="Disordered" evidence="1">
    <location>
        <begin position="1"/>
        <end position="43"/>
    </location>
</feature>
<dbReference type="Proteomes" id="UP000287144">
    <property type="component" value="Unassembled WGS sequence"/>
</dbReference>
<evidence type="ECO:0000256" key="1">
    <source>
        <dbReference type="SAM" id="MobiDB-lite"/>
    </source>
</evidence>
<keyword evidence="3" id="KW-1185">Reference proteome</keyword>
<proteinExistence type="predicted"/>
<evidence type="ECO:0000313" key="2">
    <source>
        <dbReference type="EMBL" id="RSL88137.1"/>
    </source>
</evidence>
<organism evidence="2 3">
    <name type="scientific">Fusarium oligoseptatum</name>
    <dbReference type="NCBI Taxonomy" id="2604345"/>
    <lineage>
        <taxon>Eukaryota</taxon>
        <taxon>Fungi</taxon>
        <taxon>Dikarya</taxon>
        <taxon>Ascomycota</taxon>
        <taxon>Pezizomycotina</taxon>
        <taxon>Sordariomycetes</taxon>
        <taxon>Hypocreomycetidae</taxon>
        <taxon>Hypocreales</taxon>
        <taxon>Nectriaceae</taxon>
        <taxon>Fusarium</taxon>
        <taxon>Fusarium solani species complex</taxon>
    </lineage>
</organism>
<name>A0A428SEF5_9HYPO</name>
<dbReference type="EMBL" id="NKCK01000266">
    <property type="protein sequence ID" value="RSL88137.1"/>
    <property type="molecule type" value="Genomic_DNA"/>
</dbReference>
<accession>A0A428SEF5</accession>
<comment type="caution">
    <text evidence="2">The sequence shown here is derived from an EMBL/GenBank/DDBJ whole genome shotgun (WGS) entry which is preliminary data.</text>
</comment>
<dbReference type="STRING" id="1325735.A0A428SEF5"/>
<dbReference type="AlphaFoldDB" id="A0A428SEF5"/>
<reference evidence="2 3" key="1">
    <citation type="submission" date="2017-06" db="EMBL/GenBank/DDBJ databases">
        <title>Comparative genomic analysis of Ambrosia Fusariam Clade fungi.</title>
        <authorList>
            <person name="Stajich J.E."/>
            <person name="Carrillo J."/>
            <person name="Kijimoto T."/>
            <person name="Eskalen A."/>
            <person name="O'Donnell K."/>
            <person name="Kasson M."/>
        </authorList>
    </citation>
    <scope>NUCLEOTIDE SEQUENCE [LARGE SCALE GENOMIC DNA]</scope>
    <source>
        <strain evidence="2 3">NRRL62579</strain>
    </source>
</reference>
<evidence type="ECO:0000313" key="3">
    <source>
        <dbReference type="Proteomes" id="UP000287144"/>
    </source>
</evidence>
<sequence>MPKNKKGASTPRGAKGARGGRGGGRGGRGGSRGRGNYSPAPARVNFIREETTAGFTLADEARQTSQHDPSRWNNLRMRPVKFVSAGPTEPLKLLDVLLDEEKR</sequence>
<protein>
    <submittedName>
        <fullName evidence="2">Uncharacterized protein</fullName>
    </submittedName>
</protein>
<feature type="compositionally biased region" description="Gly residues" evidence="1">
    <location>
        <begin position="16"/>
        <end position="33"/>
    </location>
</feature>